<feature type="region of interest" description="Disordered" evidence="1">
    <location>
        <begin position="365"/>
        <end position="389"/>
    </location>
</feature>
<organism evidence="3 4">
    <name type="scientific">Drosophila lebanonensis</name>
    <name type="common">Fruit fly</name>
    <name type="synonym">Scaptodrosophila lebanonensis</name>
    <dbReference type="NCBI Taxonomy" id="7225"/>
    <lineage>
        <taxon>Eukaryota</taxon>
        <taxon>Metazoa</taxon>
        <taxon>Ecdysozoa</taxon>
        <taxon>Arthropoda</taxon>
        <taxon>Hexapoda</taxon>
        <taxon>Insecta</taxon>
        <taxon>Pterygota</taxon>
        <taxon>Neoptera</taxon>
        <taxon>Endopterygota</taxon>
        <taxon>Diptera</taxon>
        <taxon>Brachycera</taxon>
        <taxon>Muscomorpha</taxon>
        <taxon>Ephydroidea</taxon>
        <taxon>Drosophilidae</taxon>
        <taxon>Scaptodrosophila</taxon>
    </lineage>
</organism>
<dbReference type="RefSeq" id="XP_030381399.1">
    <property type="nucleotide sequence ID" value="XM_030525539.1"/>
</dbReference>
<sequence length="389" mass="45015">MIFYATAFLFIATCMDTQAVLHGIEPARTNSQDHQHLFYEKLLQHNNRHGYRYNGPAHKYLPAEGAPSTDAVTTTGHWQYNPEAHHEGQEPQFAYDERRYSSKPSLLSGQYEENFDQKHKQHGYVGPYSQQYYAHRAEDQMHSHQEATEFYYKESPYSNVNHYQQQQSHQPTANQDALHIVPGKNIEGHGTTNTASFANNVQYVPDIPLPTNSHGQMQIGQWNKQLMSQSEPYEQTQYFQRVPQHQKHQQQGGSTTSFVQMQSHSFELPTSFSTQHDIIPPPVYRPSQALKYPTTLQPEHQQSFEYDSKKSQSQQKKFNREEELSQHHRQNYGSQSFYAFGSTPTISPVTFVSTPVTPHHQLSLSSYSVQQTTQPNSARPNREFQHSYY</sequence>
<feature type="chain" id="PRO_5026752904" evidence="2">
    <location>
        <begin position="20"/>
        <end position="389"/>
    </location>
</feature>
<protein>
    <submittedName>
        <fullName evidence="4">PAX-interacting protein 1</fullName>
    </submittedName>
</protein>
<name>A0A6J2TZ79_DROLE</name>
<reference evidence="4" key="1">
    <citation type="submission" date="2025-08" db="UniProtKB">
        <authorList>
            <consortium name="RefSeq"/>
        </authorList>
    </citation>
    <scope>IDENTIFICATION</scope>
    <source>
        <strain evidence="4">11010-0011.00</strain>
        <tissue evidence="4">Whole body</tissue>
    </source>
</reference>
<feature type="compositionally biased region" description="Basic and acidic residues" evidence="1">
    <location>
        <begin position="380"/>
        <end position="389"/>
    </location>
</feature>
<evidence type="ECO:0000313" key="4">
    <source>
        <dbReference type="RefSeq" id="XP_030381399.1"/>
    </source>
</evidence>
<feature type="signal peptide" evidence="2">
    <location>
        <begin position="1"/>
        <end position="19"/>
    </location>
</feature>
<dbReference type="Proteomes" id="UP000504634">
    <property type="component" value="Unplaced"/>
</dbReference>
<evidence type="ECO:0000256" key="1">
    <source>
        <dbReference type="SAM" id="MobiDB-lite"/>
    </source>
</evidence>
<dbReference type="OrthoDB" id="7868719at2759"/>
<gene>
    <name evidence="4" type="primary">LOC115629167</name>
</gene>
<keyword evidence="3" id="KW-1185">Reference proteome</keyword>
<dbReference type="AlphaFoldDB" id="A0A6J2TZ79"/>
<dbReference type="GeneID" id="115629167"/>
<feature type="compositionally biased region" description="Polar residues" evidence="1">
    <location>
        <begin position="365"/>
        <end position="379"/>
    </location>
</feature>
<evidence type="ECO:0000313" key="3">
    <source>
        <dbReference type="Proteomes" id="UP000504634"/>
    </source>
</evidence>
<evidence type="ECO:0000256" key="2">
    <source>
        <dbReference type="SAM" id="SignalP"/>
    </source>
</evidence>
<accession>A0A6J2TZ79</accession>
<proteinExistence type="predicted"/>
<keyword evidence="2" id="KW-0732">Signal</keyword>
<feature type="region of interest" description="Disordered" evidence="1">
    <location>
        <begin position="298"/>
        <end position="328"/>
    </location>
</feature>